<feature type="compositionally biased region" description="Basic residues" evidence="1">
    <location>
        <begin position="209"/>
        <end position="220"/>
    </location>
</feature>
<protein>
    <submittedName>
        <fullName evidence="2">Uncharacterized protein</fullName>
    </submittedName>
</protein>
<gene>
    <name evidence="2" type="ORF">E4U60_004479</name>
</gene>
<evidence type="ECO:0000256" key="1">
    <source>
        <dbReference type="SAM" id="MobiDB-lite"/>
    </source>
</evidence>
<dbReference type="OrthoDB" id="4949507at2759"/>
<organism evidence="2 3">
    <name type="scientific">Claviceps pazoutovae</name>
    <dbReference type="NCBI Taxonomy" id="1649127"/>
    <lineage>
        <taxon>Eukaryota</taxon>
        <taxon>Fungi</taxon>
        <taxon>Dikarya</taxon>
        <taxon>Ascomycota</taxon>
        <taxon>Pezizomycotina</taxon>
        <taxon>Sordariomycetes</taxon>
        <taxon>Hypocreomycetidae</taxon>
        <taxon>Hypocreales</taxon>
        <taxon>Clavicipitaceae</taxon>
        <taxon>Claviceps</taxon>
    </lineage>
</organism>
<comment type="caution">
    <text evidence="2">The sequence shown here is derived from an EMBL/GenBank/DDBJ whole genome shotgun (WGS) entry which is preliminary data.</text>
</comment>
<keyword evidence="3" id="KW-1185">Reference proteome</keyword>
<sequence>MAEHNDRVEIWLSQNAPISPSLKGAENYQEWEISVMLQARAMGSAQHLTGETPYSTETVEHHSRLICLIWGSLSSQTQSNLIAAGWKAAMPAPKLMEFIRSECGFCNFDLAIIDLLHQFSESRNSDFPSIRSWLDHHQNLWYRINMFEKFPDIIWVSQTVKAVEDSMPQVHDAWMMKSYSKEGLKKENMLAYLLKEANRQSKDREAKFGPRKKTKAKAKTQNRNDTREAVMLDCGCSIRPGRVIHAMNDCWILHPQKRPGAMKKQPKPTTTASPVKSPAESLSHSFCLFTNSHHETSSRDDDSSVWSLSEWPKAQAVNDIYQYFRSGPR</sequence>
<evidence type="ECO:0000313" key="3">
    <source>
        <dbReference type="Proteomes" id="UP000706124"/>
    </source>
</evidence>
<accession>A0A9P7MHS0</accession>
<feature type="compositionally biased region" description="Polar residues" evidence="1">
    <location>
        <begin position="267"/>
        <end position="278"/>
    </location>
</feature>
<evidence type="ECO:0000313" key="2">
    <source>
        <dbReference type="EMBL" id="KAG5946198.1"/>
    </source>
</evidence>
<dbReference type="AlphaFoldDB" id="A0A9P7MHS0"/>
<reference evidence="2 3" key="1">
    <citation type="journal article" date="2020" name="bioRxiv">
        <title>Whole genome comparisons of ergot fungi reveals the divergence and evolution of species within the genus Claviceps are the result of varying mechanisms driving genome evolution and host range expansion.</title>
        <authorList>
            <person name="Wyka S.A."/>
            <person name="Mondo S.J."/>
            <person name="Liu M."/>
            <person name="Dettman J."/>
            <person name="Nalam V."/>
            <person name="Broders K.D."/>
        </authorList>
    </citation>
    <scope>NUCLEOTIDE SEQUENCE [LARGE SCALE GENOMIC DNA]</scope>
    <source>
        <strain evidence="2 3">CCC 1485</strain>
    </source>
</reference>
<feature type="region of interest" description="Disordered" evidence="1">
    <location>
        <begin position="258"/>
        <end position="278"/>
    </location>
</feature>
<proteinExistence type="predicted"/>
<feature type="region of interest" description="Disordered" evidence="1">
    <location>
        <begin position="202"/>
        <end position="224"/>
    </location>
</feature>
<dbReference type="Proteomes" id="UP000706124">
    <property type="component" value="Unassembled WGS sequence"/>
</dbReference>
<dbReference type="EMBL" id="SRPO01000037">
    <property type="protein sequence ID" value="KAG5946198.1"/>
    <property type="molecule type" value="Genomic_DNA"/>
</dbReference>
<name>A0A9P7MHS0_9HYPO</name>